<keyword evidence="4" id="KW-1185">Reference proteome</keyword>
<name>A0A3P3PX71_9FIRM</name>
<dbReference type="RefSeq" id="WP_124953080.1">
    <property type="nucleotide sequence ID" value="NZ_RRCM01000005.1"/>
</dbReference>
<dbReference type="EMBL" id="RRCM01000005">
    <property type="protein sequence ID" value="RRJ13484.1"/>
    <property type="molecule type" value="Genomic_DNA"/>
</dbReference>
<protein>
    <submittedName>
        <fullName evidence="3">Endonuclease</fullName>
    </submittedName>
</protein>
<dbReference type="GO" id="GO:0004519">
    <property type="term" value="F:endonuclease activity"/>
    <property type="evidence" value="ECO:0007669"/>
    <property type="project" value="UniProtKB-KW"/>
</dbReference>
<dbReference type="Proteomes" id="UP000276982">
    <property type="component" value="Unassembled WGS sequence"/>
</dbReference>
<evidence type="ECO:0000313" key="3">
    <source>
        <dbReference type="EMBL" id="RRJ13484.1"/>
    </source>
</evidence>
<evidence type="ECO:0000313" key="4">
    <source>
        <dbReference type="Proteomes" id="UP000276982"/>
    </source>
</evidence>
<comment type="caution">
    <text evidence="3">The sequence shown here is derived from an EMBL/GenBank/DDBJ whole genome shotgun (WGS) entry which is preliminary data.</text>
</comment>
<sequence length="456" mass="53507">MAVTKIHPIKKTLHLALNYIMNADKTDEKILISSFNCNPKLAHLEFDQTKRECNSKAKILARHLIQSFAPGETTPEQAHKIGLELCEKVFQGKYEYVLTTHIDKGHLHNHILFNNVSFVTGKAYQSNKRSYHQIRTVSDEICKENGLSVIDENYKKFKNRYSTNGKSYIEYMEFKKGGSWKNKLHLAIDKAILKSGTYEEFLKAMEDLGYEIKIGKYLSFRHKDKKDSGRFTRAKANVLGEDYTKERIKERIEDPTKQQIYNKEQLYDKLSYKKPDTIVNVKNNEKVKSSKGYEVWAGKHNMKTMASSLNEMRRYGINTYEELELKLKKAASDRQQLLDRIKQVEQEMKSIYSVIENKNTLSKNQLIYDMYIEDKENITFYEEYKPQIIAYEIALKELEKSGYCTLSIPELSDKYAVLEQKKISLMEEYSYQNFMLHDLQQAKKNTDIYLNNHLEK</sequence>
<feature type="coiled-coil region" evidence="1">
    <location>
        <begin position="320"/>
        <end position="354"/>
    </location>
</feature>
<gene>
    <name evidence="3" type="ORF">EHW90_12915</name>
</gene>
<keyword evidence="3" id="KW-0378">Hydrolase</keyword>
<keyword evidence="3" id="KW-0255">Endonuclease</keyword>
<keyword evidence="1" id="KW-0175">Coiled coil</keyword>
<proteinExistence type="predicted"/>
<feature type="domain" description="MobA/VirD2-like nuclease" evidence="2">
    <location>
        <begin position="19"/>
        <end position="147"/>
    </location>
</feature>
<organism evidence="3 4">
    <name type="scientific">Lachnoanaerobaculum orale</name>
    <dbReference type="NCBI Taxonomy" id="979627"/>
    <lineage>
        <taxon>Bacteria</taxon>
        <taxon>Bacillati</taxon>
        <taxon>Bacillota</taxon>
        <taxon>Clostridia</taxon>
        <taxon>Lachnospirales</taxon>
        <taxon>Lachnospiraceae</taxon>
        <taxon>Lachnoanaerobaculum</taxon>
    </lineage>
</organism>
<reference evidence="3 4" key="1">
    <citation type="submission" date="2018-11" db="EMBL/GenBank/DDBJ databases">
        <title>Genome sequencing of Lachnoanaerobaculum orale DSM 24553T.</title>
        <authorList>
            <person name="Kook J.-K."/>
            <person name="Park S.-N."/>
            <person name="Lim Y.K."/>
        </authorList>
    </citation>
    <scope>NUCLEOTIDE SEQUENCE [LARGE SCALE GENOMIC DNA]</scope>
    <source>
        <strain evidence="3 4">DSM 24553</strain>
    </source>
</reference>
<dbReference type="AlphaFoldDB" id="A0A3P3PX71"/>
<keyword evidence="3" id="KW-0540">Nuclease</keyword>
<evidence type="ECO:0000259" key="2">
    <source>
        <dbReference type="Pfam" id="PF03432"/>
    </source>
</evidence>
<evidence type="ECO:0000256" key="1">
    <source>
        <dbReference type="SAM" id="Coils"/>
    </source>
</evidence>
<dbReference type="InterPro" id="IPR005094">
    <property type="entry name" value="Endonuclease_MobA/VirD2"/>
</dbReference>
<accession>A0A3P3PX71</accession>
<dbReference type="Pfam" id="PF03432">
    <property type="entry name" value="Relaxase"/>
    <property type="match status" value="1"/>
</dbReference>